<dbReference type="GO" id="GO:0046627">
    <property type="term" value="P:negative regulation of insulin receptor signaling pathway"/>
    <property type="evidence" value="ECO:0007669"/>
    <property type="project" value="TreeGrafter"/>
</dbReference>
<dbReference type="InterPro" id="IPR018515">
    <property type="entry name" value="Tuberin-type_domain"/>
</dbReference>
<dbReference type="GO" id="GO:0005634">
    <property type="term" value="C:nucleus"/>
    <property type="evidence" value="ECO:0007669"/>
    <property type="project" value="InterPro"/>
</dbReference>
<dbReference type="InterPro" id="IPR035974">
    <property type="entry name" value="Rap/Ran-GAP_sf"/>
</dbReference>
<feature type="region of interest" description="Disordered" evidence="2">
    <location>
        <begin position="927"/>
        <end position="954"/>
    </location>
</feature>
<evidence type="ECO:0000256" key="2">
    <source>
        <dbReference type="SAM" id="MobiDB-lite"/>
    </source>
</evidence>
<feature type="region of interest" description="Disordered" evidence="2">
    <location>
        <begin position="1061"/>
        <end position="1129"/>
    </location>
</feature>
<dbReference type="GO" id="GO:0051726">
    <property type="term" value="P:regulation of cell cycle"/>
    <property type="evidence" value="ECO:0007669"/>
    <property type="project" value="TreeGrafter"/>
</dbReference>
<dbReference type="SUPFAM" id="SSF111347">
    <property type="entry name" value="Rap/Ran-GAP"/>
    <property type="match status" value="1"/>
</dbReference>
<dbReference type="InterPro" id="IPR027107">
    <property type="entry name" value="Tuberin/Ral-act_asu"/>
</dbReference>
<evidence type="ECO:0000259" key="3">
    <source>
        <dbReference type="PROSITE" id="PS50085"/>
    </source>
</evidence>
<dbReference type="InterPro" id="IPR000331">
    <property type="entry name" value="Rap/Ran_GAP_dom"/>
</dbReference>
<keyword evidence="5" id="KW-1185">Reference proteome</keyword>
<dbReference type="PANTHER" id="PTHR10063">
    <property type="entry name" value="TUBERIN"/>
    <property type="match status" value="1"/>
</dbReference>
<dbReference type="GO" id="GO:0030178">
    <property type="term" value="P:negative regulation of Wnt signaling pathway"/>
    <property type="evidence" value="ECO:0007669"/>
    <property type="project" value="TreeGrafter"/>
</dbReference>
<dbReference type="GO" id="GO:0051056">
    <property type="term" value="P:regulation of small GTPase mediated signal transduction"/>
    <property type="evidence" value="ECO:0007669"/>
    <property type="project" value="InterPro"/>
</dbReference>
<dbReference type="Gene3D" id="1.25.10.10">
    <property type="entry name" value="Leucine-rich Repeat Variant"/>
    <property type="match status" value="1"/>
</dbReference>
<dbReference type="EMBL" id="CABPRJ010002375">
    <property type="protein sequence ID" value="VVC44066.1"/>
    <property type="molecule type" value="Genomic_DNA"/>
</dbReference>
<dbReference type="InterPro" id="IPR011989">
    <property type="entry name" value="ARM-like"/>
</dbReference>
<dbReference type="Pfam" id="PF11864">
    <property type="entry name" value="DUF3384"/>
    <property type="match status" value="1"/>
</dbReference>
<organism evidence="4 5">
    <name type="scientific">Cinara cedri</name>
    <dbReference type="NCBI Taxonomy" id="506608"/>
    <lineage>
        <taxon>Eukaryota</taxon>
        <taxon>Metazoa</taxon>
        <taxon>Ecdysozoa</taxon>
        <taxon>Arthropoda</taxon>
        <taxon>Hexapoda</taxon>
        <taxon>Insecta</taxon>
        <taxon>Pterygota</taxon>
        <taxon>Neoptera</taxon>
        <taxon>Paraneoptera</taxon>
        <taxon>Hemiptera</taxon>
        <taxon>Sternorrhyncha</taxon>
        <taxon>Aphidomorpha</taxon>
        <taxon>Aphidoidea</taxon>
        <taxon>Aphididae</taxon>
        <taxon>Lachninae</taxon>
        <taxon>Cinara</taxon>
    </lineage>
</organism>
<dbReference type="InterPro" id="IPR016024">
    <property type="entry name" value="ARM-type_fold"/>
</dbReference>
<feature type="compositionally biased region" description="Polar residues" evidence="2">
    <location>
        <begin position="1809"/>
        <end position="1838"/>
    </location>
</feature>
<dbReference type="GO" id="GO:0033596">
    <property type="term" value="C:TSC1-TSC2 complex"/>
    <property type="evidence" value="ECO:0007669"/>
    <property type="project" value="InterPro"/>
</dbReference>
<dbReference type="Gene3D" id="3.40.50.11210">
    <property type="entry name" value="Rap/Ran-GAP"/>
    <property type="match status" value="1"/>
</dbReference>
<feature type="compositionally biased region" description="Basic and acidic residues" evidence="2">
    <location>
        <begin position="927"/>
        <end position="936"/>
    </location>
</feature>
<dbReference type="Pfam" id="PF02145">
    <property type="entry name" value="Rap_GAP"/>
    <property type="match status" value="1"/>
</dbReference>
<dbReference type="GO" id="GO:0005096">
    <property type="term" value="F:GTPase activator activity"/>
    <property type="evidence" value="ECO:0007669"/>
    <property type="project" value="UniProtKB-KW"/>
</dbReference>
<dbReference type="FunFam" id="3.40.50.11210:FF:000001">
    <property type="entry name" value="Ral GTPase-activating protein subunit alpha-1 isoform 1"/>
    <property type="match status" value="1"/>
</dbReference>
<evidence type="ECO:0000313" key="4">
    <source>
        <dbReference type="EMBL" id="VVC44066.1"/>
    </source>
</evidence>
<evidence type="ECO:0000256" key="1">
    <source>
        <dbReference type="ARBA" id="ARBA00022468"/>
    </source>
</evidence>
<sequence>MSNNKDNKTFEKLKQFFRLNKGAPSSLGALRVKEDYTLTEEQGQKISPEASIPNRIKAIKELAEVARNHRLEENAVASLWIEIHDLFNKNVPKEHRHLVFAFVKSIIQGQFGNLGMLRQHFFNFIKNHNNAEDISYRLELIECLTDHGRDIVYLEEEIGPWLINWGASELAPAGFTLEWLEMSVNIIKFNATYLDDDVINTVVQCSFYVCCYSEEEKVVLVCLQLLDTIICYNHLPPQSLPIFIATLCHTANNKNYCEPCWKTMRNLLGTHMGYSAIYLICNLLQKDVSQNNVGLVRGGLFYINMALWSNNRITSFKISLLSVLPSIYNALSCNHPIVVLEVVLGMESLVKKFGATLQSTIWEKVLKILKSTTEFVNTNGANSMVTIKDHLNETLTKIESLIDTNAYSGSLDEIYDIIELFSLYRHETSVFNLMAYRKEFIVPTQYQWIELLKMFLNHFYNKETRTSIRIDAVTRTMKEVYQHNGVLYEYELVSIILEYFGEIAEDSDPSVRQAVCQFIINVCNDCDSRHHEKLLQILEKVLLRPFTSNSTTPLQERNGVDLQITVEGLSKLFIKFLYECPNNSADMILTMLITHLKNHYQKKVCLEHLHLIRLKIFELLVKLRADSRYRLGVQGSNEYSPYMYVDHNGFGVPSSPNSSTDEIKLNDDSLVQLKYISLAAACKAVITALKEELDWRVFSYILKEVPQILKNKALVLSGNWEYGPAYELALTMCSLVNDKTVSSTWKNTPSKSLVEFQIVIYPALAAFVSYHNCLDPSLQLKLVKCLQSGLVNRCIIRPVVMALTTCILEMRDIMVKLLPEVLLNMSKLSATIQIAVPVLEFLSMLSRLPKVFSNFVADQYMAVFAIALPYTSPFKYNHYTVSLAHRVIAIWFLKCRTSFRRNFVDFIKKGLNTNVLGPFEGRAMTRNDIHNEDSSSRKRSSSLTEQGSRARDRTIMGVGRSTMNDLKPPIDNLLLTFHKELTETCMDLLARYAFATCSALPKRHPTADFILEGGQSATWLLGTKLITITTSGCTQKPVRHGLCGKCYQSCRQNNDQAIISPKPDEKLKLSVSRSQSSEASDQLDGNTSAKGVASPSCLSTATNSPGDETKKFPHIEPNEPFDMPRKDSFSNADRIDKKQSCSCWCQSWAEICVRCPTGVMSWMIRVQNDRNFQDLNSDSSMFDVSTLFHPSLGLKVSNGEIDRIRQYLEDEKLILEKYIATDEAIKIEANDKLSSRVPSEPVCIPGSPSKLAPSRQNSQESCDVEDEYYDVEDFENGENRLRNPVRRSNSSPEMSSGWKNPFMKEMTFDSDGIDTDMEDVSKHLELFSTPIDSKKMKQNYTKDLRYSSKANCEAIPEEICGTGSTPPSNTCPPKPLTLNLNIDSTEIKSDVLIHGKKVTKERPTLILKSTKLNSFNESDSSTKSSAESVDIKLNSEFPLVGNYQDEKSRSLTSTPSYLTKKPPLSPPINYASQLLEKNENDADPPFRGRVHTLAVMNAIKKPGLSASPSKFLINSRGNQLKEPVRSGINPSFVFLQLYHSTHFSSVDNDAKPILLPQTQTAIQKAIQCLDWIPPYELHKIGVIYVGLGQANSEVDILRNQHGSLRYTEFLKGLGTLIKLSDTDSSSVFLGGLERGGNDGKFTYVWQDDIMQVIFHIATLMPTTDSEAQCNNKKKNIGNDFVTIVYNESGQEYDIHTVKGQFSYGCVIVEPLEHGVNQITVKVREELRDHVGHQEPKIVSDQNAAMLARQLAIHTDLASQILSSLTKDNYRLPYASNWLERLRQIKRLHDKVKNLDNGVQFSGGEPMTSMRGQTSLTSVGATNPGSRSKMQMSDFTEYT</sequence>
<feature type="compositionally biased region" description="Basic and acidic residues" evidence="2">
    <location>
        <begin position="1107"/>
        <end position="1129"/>
    </location>
</feature>
<dbReference type="PANTHER" id="PTHR10063:SF0">
    <property type="entry name" value="TUBERIN"/>
    <property type="match status" value="1"/>
</dbReference>
<dbReference type="GO" id="GO:0051898">
    <property type="term" value="P:negative regulation of phosphatidylinositol 3-kinase/protein kinase B signal transduction"/>
    <property type="evidence" value="ECO:0007669"/>
    <property type="project" value="TreeGrafter"/>
</dbReference>
<dbReference type="InterPro" id="IPR003913">
    <property type="entry name" value="Tuberin"/>
</dbReference>
<protein>
    <submittedName>
        <fullName evidence="4">Rap GTPase activating protein domain,Tuberin,Armadillo-like helical,Armadillo-type</fullName>
    </submittedName>
</protein>
<proteinExistence type="predicted"/>
<feature type="region of interest" description="Disordered" evidence="2">
    <location>
        <begin position="1275"/>
        <end position="1302"/>
    </location>
</feature>
<dbReference type="PRINTS" id="PR01431">
    <property type="entry name" value="TUBERIN"/>
</dbReference>
<dbReference type="PROSITE" id="PS50085">
    <property type="entry name" value="RAPGAP"/>
    <property type="match status" value="1"/>
</dbReference>
<feature type="region of interest" description="Disordered" evidence="2">
    <location>
        <begin position="1798"/>
        <end position="1838"/>
    </location>
</feature>
<dbReference type="SUPFAM" id="SSF48371">
    <property type="entry name" value="ARM repeat"/>
    <property type="match status" value="1"/>
</dbReference>
<feature type="compositionally biased region" description="Polar residues" evidence="2">
    <location>
        <begin position="1096"/>
        <end position="1106"/>
    </location>
</feature>
<feature type="compositionally biased region" description="Polar residues" evidence="2">
    <location>
        <begin position="1071"/>
        <end position="1089"/>
    </location>
</feature>
<dbReference type="InterPro" id="IPR024584">
    <property type="entry name" value="Tuberin_N"/>
</dbReference>
<dbReference type="Proteomes" id="UP000325440">
    <property type="component" value="Unassembled WGS sequence"/>
</dbReference>
<feature type="compositionally biased region" description="Polar residues" evidence="2">
    <location>
        <begin position="1286"/>
        <end position="1298"/>
    </location>
</feature>
<dbReference type="Pfam" id="PF03542">
    <property type="entry name" value="Tuberin"/>
    <property type="match status" value="1"/>
</dbReference>
<dbReference type="OrthoDB" id="5797019at2759"/>
<name>A0A5E4NNE7_9HEMI</name>
<keyword evidence="1" id="KW-0343">GTPase activation</keyword>
<dbReference type="GO" id="GO:0032007">
    <property type="term" value="P:negative regulation of TOR signaling"/>
    <property type="evidence" value="ECO:0007669"/>
    <property type="project" value="InterPro"/>
</dbReference>
<evidence type="ECO:0000313" key="5">
    <source>
        <dbReference type="Proteomes" id="UP000325440"/>
    </source>
</evidence>
<gene>
    <name evidence="4" type="ORF">CINCED_3A021939</name>
</gene>
<accession>A0A5E4NNE7</accession>
<reference evidence="4 5" key="1">
    <citation type="submission" date="2019-08" db="EMBL/GenBank/DDBJ databases">
        <authorList>
            <person name="Alioto T."/>
            <person name="Alioto T."/>
            <person name="Gomez Garrido J."/>
        </authorList>
    </citation>
    <scope>NUCLEOTIDE SEQUENCE [LARGE SCALE GENOMIC DNA]</scope>
</reference>
<feature type="domain" description="Rap-GAP" evidence="3">
    <location>
        <begin position="1566"/>
        <end position="1795"/>
    </location>
</feature>